<dbReference type="RefSeq" id="WP_069003541.1">
    <property type="nucleotide sequence ID" value="NZ_LVJW01000006.1"/>
</dbReference>
<keyword evidence="1" id="KW-0732">Signal</keyword>
<dbReference type="Pfam" id="PF04392">
    <property type="entry name" value="ABC_sub_bind"/>
    <property type="match status" value="1"/>
</dbReference>
<evidence type="ECO:0008006" key="4">
    <source>
        <dbReference type="Google" id="ProtNLM"/>
    </source>
</evidence>
<dbReference type="Proteomes" id="UP000094849">
    <property type="component" value="Unassembled WGS sequence"/>
</dbReference>
<reference evidence="2 3" key="1">
    <citation type="submission" date="2016-03" db="EMBL/GenBank/DDBJ databases">
        <title>Chemosynthetic sulphur-oxidizing symbionts of marine invertebrate animals are capable of nitrogen fixation.</title>
        <authorList>
            <person name="Petersen J.M."/>
            <person name="Kemper A."/>
            <person name="Gruber-Vodicka H."/>
            <person name="Cardini U."/>
            <person name="Geest Mvander."/>
            <person name="Kleiner M."/>
            <person name="Bulgheresi S."/>
            <person name="Fussmann M."/>
            <person name="Herbold C."/>
            <person name="Seah B.K.B."/>
            <person name="Antony C.Paul."/>
            <person name="Liu D."/>
            <person name="Belitz A."/>
            <person name="Weber M."/>
        </authorList>
    </citation>
    <scope>NUCLEOTIDE SEQUENCE [LARGE SCALE GENOMIC DNA]</scope>
    <source>
        <strain evidence="2">G_D</strain>
    </source>
</reference>
<proteinExistence type="predicted"/>
<dbReference type="PANTHER" id="PTHR35271">
    <property type="entry name" value="ABC TRANSPORTER, SUBSTRATE-BINDING LIPOPROTEIN-RELATED"/>
    <property type="match status" value="1"/>
</dbReference>
<accession>A0A1E2ULW1</accession>
<feature type="chain" id="PRO_5009118989" description="ABC transporter substrate-binding protein" evidence="1">
    <location>
        <begin position="21"/>
        <end position="308"/>
    </location>
</feature>
<dbReference type="STRING" id="1818881.A3196_02545"/>
<dbReference type="OrthoDB" id="9776955at2"/>
<comment type="caution">
    <text evidence="2">The sequence shown here is derived from an EMBL/GenBank/DDBJ whole genome shotgun (WGS) entry which is preliminary data.</text>
</comment>
<evidence type="ECO:0000256" key="1">
    <source>
        <dbReference type="SAM" id="SignalP"/>
    </source>
</evidence>
<evidence type="ECO:0000313" key="2">
    <source>
        <dbReference type="EMBL" id="ODB95728.1"/>
    </source>
</evidence>
<dbReference type="EMBL" id="LVJZ01000003">
    <property type="protein sequence ID" value="ODB95728.1"/>
    <property type="molecule type" value="Genomic_DNA"/>
</dbReference>
<feature type="signal peptide" evidence="1">
    <location>
        <begin position="1"/>
        <end position="20"/>
    </location>
</feature>
<dbReference type="Gene3D" id="3.40.50.2300">
    <property type="match status" value="2"/>
</dbReference>
<dbReference type="AlphaFoldDB" id="A0A1E2ULW1"/>
<dbReference type="InterPro" id="IPR007487">
    <property type="entry name" value="ABC_transpt-TYRBP-like"/>
</dbReference>
<organism evidence="2 3">
    <name type="scientific">Candidatus Thiodiazotropha endoloripes</name>
    <dbReference type="NCBI Taxonomy" id="1818881"/>
    <lineage>
        <taxon>Bacteria</taxon>
        <taxon>Pseudomonadati</taxon>
        <taxon>Pseudomonadota</taxon>
        <taxon>Gammaproteobacteria</taxon>
        <taxon>Chromatiales</taxon>
        <taxon>Sedimenticolaceae</taxon>
        <taxon>Candidatus Thiodiazotropha</taxon>
    </lineage>
</organism>
<name>A0A1E2ULW1_9GAMM</name>
<keyword evidence="3" id="KW-1185">Reference proteome</keyword>
<protein>
    <recommendedName>
        <fullName evidence="4">ABC transporter substrate-binding protein</fullName>
    </recommendedName>
</protein>
<evidence type="ECO:0000313" key="3">
    <source>
        <dbReference type="Proteomes" id="UP000094849"/>
    </source>
</evidence>
<gene>
    <name evidence="2" type="ORF">A3196_02545</name>
</gene>
<dbReference type="PANTHER" id="PTHR35271:SF1">
    <property type="entry name" value="ABC TRANSPORTER, SUBSTRATE-BINDING LIPOPROTEIN"/>
    <property type="match status" value="1"/>
</dbReference>
<sequence length="308" mass="33707">MKDRYLLIFILLLFTQPAWSTQQTIAVLLSDSEAVYQQPLGEFRAKVKQPIEVFNLQGDIQQAPQVLGRVMSSKPSLIVAFGAKAAYFAKAATQNSQQVPVIFAMVLNWQRYRLLEGQENLAGINAEVSPGTQLLSMNLLFPDIGRLGVIYSKSHSAMSVREAKSAAELVGIEISARPIERAKELKQAYRRLAGEVDAIWLPTDPVLYTLENIHWLKRQCVKDRLICIGQSDNVVKLGLLLAVNPDIPSIGGQAAALATQILSLGVKPTQIGVQDPLGTRLTLNAKTASKIGVKLAEDVLILADEVIE</sequence>